<comment type="caution">
    <text evidence="5">The sequence shown here is derived from an EMBL/GenBank/DDBJ whole genome shotgun (WGS) entry which is preliminary data.</text>
</comment>
<reference evidence="5 6" key="1">
    <citation type="submission" date="2016-04" db="EMBL/GenBank/DDBJ databases">
        <authorList>
            <person name="Evans L.H."/>
            <person name="Alamgir A."/>
            <person name="Owens N."/>
            <person name="Weber N.D."/>
            <person name="Virtaneva K."/>
            <person name="Barbian K."/>
            <person name="Babar A."/>
            <person name="Rosenke K."/>
        </authorList>
    </citation>
    <scope>NUCLEOTIDE SEQUENCE [LARGE SCALE GENOMIC DNA]</scope>
    <source>
        <strain evidence="5 6">IFM 0406</strain>
    </source>
</reference>
<evidence type="ECO:0000313" key="5">
    <source>
        <dbReference type="EMBL" id="KZM75507.1"/>
    </source>
</evidence>
<protein>
    <recommendedName>
        <fullName evidence="3">Carboxylic ester hydrolase</fullName>
        <ecNumber evidence="3">3.1.1.-</ecNumber>
    </recommendedName>
</protein>
<dbReference type="InterPro" id="IPR002018">
    <property type="entry name" value="CarbesteraseB"/>
</dbReference>
<keyword evidence="2 3" id="KW-0378">Hydrolase</keyword>
<name>A0A164PFP2_9NOCA</name>
<organism evidence="5 6">
    <name type="scientific">Nocardia terpenica</name>
    <dbReference type="NCBI Taxonomy" id="455432"/>
    <lineage>
        <taxon>Bacteria</taxon>
        <taxon>Bacillati</taxon>
        <taxon>Actinomycetota</taxon>
        <taxon>Actinomycetes</taxon>
        <taxon>Mycobacteriales</taxon>
        <taxon>Nocardiaceae</taxon>
        <taxon>Nocardia</taxon>
    </lineage>
</organism>
<dbReference type="InterPro" id="IPR029058">
    <property type="entry name" value="AB_hydrolase_fold"/>
</dbReference>
<dbReference type="InterPro" id="IPR050309">
    <property type="entry name" value="Type-B_Carboxylest/Lipase"/>
</dbReference>
<keyword evidence="6" id="KW-1185">Reference proteome</keyword>
<gene>
    <name evidence="5" type="ORF">AWN90_19195</name>
</gene>
<dbReference type="PANTHER" id="PTHR11559">
    <property type="entry name" value="CARBOXYLESTERASE"/>
    <property type="match status" value="1"/>
</dbReference>
<evidence type="ECO:0000256" key="1">
    <source>
        <dbReference type="ARBA" id="ARBA00005964"/>
    </source>
</evidence>
<dbReference type="Proteomes" id="UP000076512">
    <property type="component" value="Unassembled WGS sequence"/>
</dbReference>
<dbReference type="Gene3D" id="3.40.50.1820">
    <property type="entry name" value="alpha/beta hydrolase"/>
    <property type="match status" value="1"/>
</dbReference>
<evidence type="ECO:0000256" key="2">
    <source>
        <dbReference type="ARBA" id="ARBA00022801"/>
    </source>
</evidence>
<evidence type="ECO:0000259" key="4">
    <source>
        <dbReference type="Pfam" id="PF00135"/>
    </source>
</evidence>
<dbReference type="GO" id="GO:0016787">
    <property type="term" value="F:hydrolase activity"/>
    <property type="evidence" value="ECO:0007669"/>
    <property type="project" value="UniProtKB-KW"/>
</dbReference>
<comment type="similarity">
    <text evidence="1 3">Belongs to the type-B carboxylesterase/lipase family.</text>
</comment>
<dbReference type="RefSeq" id="WP_067583009.1">
    <property type="nucleotide sequence ID" value="NZ_JABMCZ010000001.1"/>
</dbReference>
<sequence length="496" mass="53750">MAEQSETVTAVTDAGQIRGRVTADGILSFLGVPYAEPPVDPRRFEPPRRRKAFETPFEAGEYGPTAPQRRRQGPLAAIMPNVVRPGEDFLNLNIWTGALDGRRPVMVFIHGGCWTWGSGTDDGYNGSRFARDGVVLVTINYRLGFDGGFAWFGDGTPNLGLLDQISALEWVRDNIGAFGGDPHAVTVFGQSAGALSIGALLAMPRARGLFQRAIMQSGATYHAIGPTSARLVAHRLAAAVGVPPSREALSKVPLDELLEAQEQISADMAKNPNTRLWGDAAANGLAFEPIIDGDTLPVLPIHALQHGDSADVDLLVGTNTEETMIAFAPSGVDHVQASMLHPIARRAGLPPIRALEAYRAERPAGRPVDHATAILTDQTYRIPALRTAETHPRAYVYEFAWRSPGFDGQLGACHGAELPFVFDNLDSPDWKTLVGDAPPQKLADRMHATWIRFARTGDPGWDRYDSGKRVVMIFDGNSRTVSDPRGITRAVWSGRQ</sequence>
<evidence type="ECO:0000256" key="3">
    <source>
        <dbReference type="RuleBase" id="RU361235"/>
    </source>
</evidence>
<dbReference type="EMBL" id="LWGR01000003">
    <property type="protein sequence ID" value="KZM75507.1"/>
    <property type="molecule type" value="Genomic_DNA"/>
</dbReference>
<dbReference type="AlphaFoldDB" id="A0A164PFP2"/>
<dbReference type="SUPFAM" id="SSF53474">
    <property type="entry name" value="alpha/beta-Hydrolases"/>
    <property type="match status" value="1"/>
</dbReference>
<accession>A0A164PFP2</accession>
<dbReference type="InterPro" id="IPR019826">
    <property type="entry name" value="Carboxylesterase_B_AS"/>
</dbReference>
<dbReference type="STRING" id="455432.AWN90_19195"/>
<dbReference type="Pfam" id="PF00135">
    <property type="entry name" value="COesterase"/>
    <property type="match status" value="1"/>
</dbReference>
<evidence type="ECO:0000313" key="6">
    <source>
        <dbReference type="Proteomes" id="UP000076512"/>
    </source>
</evidence>
<feature type="domain" description="Carboxylesterase type B" evidence="4">
    <location>
        <begin position="11"/>
        <end position="460"/>
    </location>
</feature>
<dbReference type="ESTHER" id="9noca-a0a164pfp2">
    <property type="family name" value="Carb_B_Bacteria"/>
</dbReference>
<dbReference type="PROSITE" id="PS00122">
    <property type="entry name" value="CARBOXYLESTERASE_B_1"/>
    <property type="match status" value="1"/>
</dbReference>
<proteinExistence type="inferred from homology"/>
<dbReference type="EC" id="3.1.1.-" evidence="3"/>